<dbReference type="GeneID" id="94838504"/>
<evidence type="ECO:0000313" key="1">
    <source>
        <dbReference type="EMBL" id="OHT07346.1"/>
    </source>
</evidence>
<protein>
    <submittedName>
        <fullName evidence="1">Uncharacterized protein</fullName>
    </submittedName>
</protein>
<dbReference type="EMBL" id="MLAK01000700">
    <property type="protein sequence ID" value="OHT07346.1"/>
    <property type="molecule type" value="Genomic_DNA"/>
</dbReference>
<dbReference type="Proteomes" id="UP000179807">
    <property type="component" value="Unassembled WGS sequence"/>
</dbReference>
<organism evidence="1 2">
    <name type="scientific">Tritrichomonas foetus</name>
    <dbReference type="NCBI Taxonomy" id="1144522"/>
    <lineage>
        <taxon>Eukaryota</taxon>
        <taxon>Metamonada</taxon>
        <taxon>Parabasalia</taxon>
        <taxon>Tritrichomonadida</taxon>
        <taxon>Tritrichomonadidae</taxon>
        <taxon>Tritrichomonas</taxon>
    </lineage>
</organism>
<dbReference type="RefSeq" id="XP_068360482.1">
    <property type="nucleotide sequence ID" value="XM_068503800.1"/>
</dbReference>
<evidence type="ECO:0000313" key="2">
    <source>
        <dbReference type="Proteomes" id="UP000179807"/>
    </source>
</evidence>
<keyword evidence="2" id="KW-1185">Reference proteome</keyword>
<gene>
    <name evidence="1" type="ORF">TRFO_24534</name>
</gene>
<comment type="caution">
    <text evidence="1">The sequence shown here is derived from an EMBL/GenBank/DDBJ whole genome shotgun (WGS) entry which is preliminary data.</text>
</comment>
<proteinExistence type="predicted"/>
<accession>A0A1J4K8T3</accession>
<dbReference type="VEuPathDB" id="TrichDB:TRFO_24534"/>
<reference evidence="1" key="1">
    <citation type="submission" date="2016-10" db="EMBL/GenBank/DDBJ databases">
        <authorList>
            <person name="Benchimol M."/>
            <person name="Almeida L.G."/>
            <person name="Vasconcelos A.T."/>
            <person name="Perreira-Neves A."/>
            <person name="Rosa I.A."/>
            <person name="Tasca T."/>
            <person name="Bogo M.R."/>
            <person name="de Souza W."/>
        </authorList>
    </citation>
    <scope>NUCLEOTIDE SEQUENCE [LARGE SCALE GENOMIC DNA]</scope>
    <source>
        <strain evidence="1">K</strain>
    </source>
</reference>
<sequence>MISHPKGKSRSIKKETKQLHELTALEYSPSFFLTSLNPSIGMTFRIWVDQHFISFMYTPVVDRKLYGFIHYSSESDLAAVCMHTGCLFADIKTKESSHRQFLTVTNLHEAMCCSETEYHKRALFYYIPNDVRICGVLVTILICPSPPFYQAANRNGIRSRESSATDFSFRICNSRIFTNYDKLPKIVDIKDYRYDIITHPTFHLSFTGEIGIKYSKIIFDQFISRETFTNGLFEVYRIFVDSKGTRYEIRMNDDGFLSLVKIIEPVSIEQLKRKNGSTNEVENIEGIFDIDEIITGDDYIRFKNSLISDVDTFILMNLPGKMSRSPSLRLNEDRNDK</sequence>
<name>A0A1J4K8T3_9EUKA</name>
<dbReference type="AlphaFoldDB" id="A0A1J4K8T3"/>